<dbReference type="PROSITE" id="PS50800">
    <property type="entry name" value="SAP"/>
    <property type="match status" value="1"/>
</dbReference>
<keyword evidence="9" id="KW-1185">Reference proteome</keyword>
<feature type="compositionally biased region" description="Acidic residues" evidence="6">
    <location>
        <begin position="561"/>
        <end position="581"/>
    </location>
</feature>
<name>A0ABD2NI24_9CUCU</name>
<accession>A0ABD2NI24</accession>
<evidence type="ECO:0000256" key="3">
    <source>
        <dbReference type="ARBA" id="ARBA00022553"/>
    </source>
</evidence>
<feature type="compositionally biased region" description="Polar residues" evidence="6">
    <location>
        <begin position="235"/>
        <end position="249"/>
    </location>
</feature>
<dbReference type="PANTHER" id="PTHR14304:SF11">
    <property type="entry name" value="SAP DOMAIN-CONTAINING PROTEIN"/>
    <property type="match status" value="1"/>
</dbReference>
<evidence type="ECO:0000256" key="2">
    <source>
        <dbReference type="ARBA" id="ARBA00022490"/>
    </source>
</evidence>
<feature type="compositionally biased region" description="Basic and acidic residues" evidence="6">
    <location>
        <begin position="748"/>
        <end position="827"/>
    </location>
</feature>
<dbReference type="Pfam" id="PF14444">
    <property type="entry name" value="S1-like"/>
    <property type="match status" value="1"/>
</dbReference>
<keyword evidence="2" id="KW-0963">Cytoplasm</keyword>
<feature type="region of interest" description="Disordered" evidence="6">
    <location>
        <begin position="1"/>
        <end position="32"/>
    </location>
</feature>
<feature type="region of interest" description="Disordered" evidence="6">
    <location>
        <begin position="203"/>
        <end position="307"/>
    </location>
</feature>
<dbReference type="InterPro" id="IPR025223">
    <property type="entry name" value="S1-like_RNA-bd_dom"/>
</dbReference>
<evidence type="ECO:0000256" key="1">
    <source>
        <dbReference type="ARBA" id="ARBA00004496"/>
    </source>
</evidence>
<dbReference type="InterPro" id="IPR025224">
    <property type="entry name" value="CCAR1/CCAR2"/>
</dbReference>
<organism evidence="8 9">
    <name type="scientific">Cryptolaemus montrouzieri</name>
    <dbReference type="NCBI Taxonomy" id="559131"/>
    <lineage>
        <taxon>Eukaryota</taxon>
        <taxon>Metazoa</taxon>
        <taxon>Ecdysozoa</taxon>
        <taxon>Arthropoda</taxon>
        <taxon>Hexapoda</taxon>
        <taxon>Insecta</taxon>
        <taxon>Pterygota</taxon>
        <taxon>Neoptera</taxon>
        <taxon>Endopterygota</taxon>
        <taxon>Coleoptera</taxon>
        <taxon>Polyphaga</taxon>
        <taxon>Cucujiformia</taxon>
        <taxon>Coccinelloidea</taxon>
        <taxon>Coccinellidae</taxon>
        <taxon>Scymninae</taxon>
        <taxon>Scymnini</taxon>
        <taxon>Cryptolaemus</taxon>
    </lineage>
</organism>
<dbReference type="SUPFAM" id="SSF68906">
    <property type="entry name" value="SAP domain"/>
    <property type="match status" value="1"/>
</dbReference>
<feature type="compositionally biased region" description="Basic and acidic residues" evidence="6">
    <location>
        <begin position="634"/>
        <end position="648"/>
    </location>
</feature>
<sequence length="1144" mass="132025">MSNNLGQFNTPKNPAWGRASSSSNIVSQNNQGLNMPQMMNQGLSNMNNTGMLQFQQQHPQVFQSALGIQQQNLGLGLQQMANNAIGASQLASNQIFQQVGTVSYPNPRALNTAAFQTPQNLTPLAQIQSGGNSNSGTKQRVFTGTVTKVHDNFGFVDEDVFFQTNACVKGSNPVVGDRVLVEASFNPSMPFKWNATRIQVLPTSGQNQHQSVRHSSSSSKSYNSSGYNAVPPPESNGNIGNNRSGTNRPKASLGGRGRERSRDRDRDEEDMDRKRRREERQREREKEEKKSPIRRRSRSPKTRRRPRIVPRYMVQIPKIALNFINADVLELRRRYGNMYIPSDFFYSSFEWVNAFPPNKPFSLSKPCFFHIMNKEVEPIVENEAILEPPDADYLFSAKVMLMNVPGMDELYHKCCAMAEDEEKKDRDGEERDYIHPSRLINFLIGLRGKNETMAIGGPWSASLDGPNPDKDPSVLIKTAIRTCKSLTGIDLTNCTQWYRFTELYYRRTESIHKGKNIPARVETVVIYLPDVWSCVPTRLEWDNLLQSYQKQLERELKADLETTDEVQPSDEKDEDQSADDPEPTHHSLLDLKTMLVNDLKKELKARNVSTKGLRSQLVARLGKILKAEEENEDVKEPAEQPEPEVKQEEKKVVEVEEKKLDEKEKALLQKRYTLPDQQHIIVHPSKTAKSGKFDCTVMSLSLLLDYRPEDTKEHSFEVSLFAELFNEMLMRDFGFNIYKALYQLPEKPKEKEEPKKREKEEHKSDDKKKHDDKKRDDDRKKDSDKKKDEDKKKDDDKDKKDDKKSDDGKEKDEKKSDSKKYERKSDNSEDEDDRDEDDKEKKKDKDKKKIRVKLYTKYKHLLLSFVYFDQTHCGYIFDKDIEDLLYTLGLNLSRAQVRKLVGKVITRDSLHYRKLTDRPKDEDPLIRTDEIEDSLLKELATGNKKLLPVFINSDGNKEKSEEGQNYAQIKDDGMVIFQGALIDVSKLLSQLERSDKARIETESRLVNLKNDNSKLNEKYDKTNQSIKRVTSELKEYKDKLRSAEDTLSKTLAYSKLFQTTLTEIRDKIDPVLKSTSINKEETIKKEKDDREKKEKDEGKSRWEKDIKTENMSTDDSEEKIIVNKIFIKFKYCSSCYLRNIAYIG</sequence>
<protein>
    <recommendedName>
        <fullName evidence="7">SAP domain-containing protein</fullName>
    </recommendedName>
</protein>
<dbReference type="Proteomes" id="UP001516400">
    <property type="component" value="Unassembled WGS sequence"/>
</dbReference>
<evidence type="ECO:0000256" key="6">
    <source>
        <dbReference type="SAM" id="MobiDB-lite"/>
    </source>
</evidence>
<dbReference type="PANTHER" id="PTHR14304">
    <property type="entry name" value="CELL DIVISION CYCLE AND APOPTOSIS REGULATOR PROTEIN"/>
    <property type="match status" value="1"/>
</dbReference>
<evidence type="ECO:0000256" key="5">
    <source>
        <dbReference type="SAM" id="Coils"/>
    </source>
</evidence>
<feature type="coiled-coil region" evidence="5">
    <location>
        <begin position="998"/>
        <end position="1046"/>
    </location>
</feature>
<feature type="compositionally biased region" description="Low complexity" evidence="6">
    <location>
        <begin position="20"/>
        <end position="31"/>
    </location>
</feature>
<feature type="compositionally biased region" description="Basic and acidic residues" evidence="6">
    <location>
        <begin position="278"/>
        <end position="291"/>
    </location>
</feature>
<feature type="compositionally biased region" description="Basic residues" evidence="6">
    <location>
        <begin position="292"/>
        <end position="307"/>
    </location>
</feature>
<feature type="compositionally biased region" description="Acidic residues" evidence="6">
    <location>
        <begin position="828"/>
        <end position="838"/>
    </location>
</feature>
<feature type="region of interest" description="Disordered" evidence="6">
    <location>
        <begin position="748"/>
        <end position="843"/>
    </location>
</feature>
<proteinExistence type="predicted"/>
<comment type="caution">
    <text evidence="8">The sequence shown here is derived from an EMBL/GenBank/DDBJ whole genome shotgun (WGS) entry which is preliminary data.</text>
</comment>
<dbReference type="InterPro" id="IPR003034">
    <property type="entry name" value="SAP_dom"/>
</dbReference>
<feature type="domain" description="SAP" evidence="7">
    <location>
        <begin position="591"/>
        <end position="625"/>
    </location>
</feature>
<feature type="compositionally biased region" description="Polar residues" evidence="6">
    <location>
        <begin position="1"/>
        <end position="12"/>
    </location>
</feature>
<dbReference type="SMART" id="SM00513">
    <property type="entry name" value="SAP"/>
    <property type="match status" value="1"/>
</dbReference>
<evidence type="ECO:0000256" key="4">
    <source>
        <dbReference type="ARBA" id="ARBA00023054"/>
    </source>
</evidence>
<feature type="compositionally biased region" description="Basic and acidic residues" evidence="6">
    <location>
        <begin position="1082"/>
        <end position="1108"/>
    </location>
</feature>
<evidence type="ECO:0000313" key="9">
    <source>
        <dbReference type="Proteomes" id="UP001516400"/>
    </source>
</evidence>
<evidence type="ECO:0000313" key="8">
    <source>
        <dbReference type="EMBL" id="KAL3278362.1"/>
    </source>
</evidence>
<feature type="compositionally biased region" description="Low complexity" evidence="6">
    <location>
        <begin position="213"/>
        <end position="225"/>
    </location>
</feature>
<dbReference type="AlphaFoldDB" id="A0ABD2NI24"/>
<dbReference type="EMBL" id="JABFTP020000103">
    <property type="protein sequence ID" value="KAL3278362.1"/>
    <property type="molecule type" value="Genomic_DNA"/>
</dbReference>
<reference evidence="8 9" key="1">
    <citation type="journal article" date="2021" name="BMC Biol.">
        <title>Horizontally acquired antibacterial genes associated with adaptive radiation of ladybird beetles.</title>
        <authorList>
            <person name="Li H.S."/>
            <person name="Tang X.F."/>
            <person name="Huang Y.H."/>
            <person name="Xu Z.Y."/>
            <person name="Chen M.L."/>
            <person name="Du X.Y."/>
            <person name="Qiu B.Y."/>
            <person name="Chen P.T."/>
            <person name="Zhang W."/>
            <person name="Slipinski A."/>
            <person name="Escalona H.E."/>
            <person name="Waterhouse R.M."/>
            <person name="Zwick A."/>
            <person name="Pang H."/>
        </authorList>
    </citation>
    <scope>NUCLEOTIDE SEQUENCE [LARGE SCALE GENOMIC DNA]</scope>
    <source>
        <strain evidence="8">SYSU2018</strain>
    </source>
</reference>
<feature type="compositionally biased region" description="Basic and acidic residues" evidence="6">
    <location>
        <begin position="256"/>
        <end position="265"/>
    </location>
</feature>
<keyword evidence="3" id="KW-0597">Phosphoprotein</keyword>
<comment type="subcellular location">
    <subcellularLocation>
        <location evidence="1">Cytoplasm</location>
    </subcellularLocation>
</comment>
<dbReference type="InterPro" id="IPR025954">
    <property type="entry name" value="DBC1/CARP1_inactive_NUDIX"/>
</dbReference>
<dbReference type="GO" id="GO:0005737">
    <property type="term" value="C:cytoplasm"/>
    <property type="evidence" value="ECO:0007669"/>
    <property type="project" value="UniProtKB-SubCell"/>
</dbReference>
<feature type="region of interest" description="Disordered" evidence="6">
    <location>
        <begin position="629"/>
        <end position="648"/>
    </location>
</feature>
<gene>
    <name evidence="8" type="ORF">HHI36_013691</name>
</gene>
<evidence type="ECO:0000259" key="7">
    <source>
        <dbReference type="PROSITE" id="PS50800"/>
    </source>
</evidence>
<dbReference type="Pfam" id="PF19256">
    <property type="entry name" value="LAIKA"/>
    <property type="match status" value="1"/>
</dbReference>
<dbReference type="Pfam" id="PF02037">
    <property type="entry name" value="SAP"/>
    <property type="match status" value="1"/>
</dbReference>
<dbReference type="Pfam" id="PF14443">
    <property type="entry name" value="DBC1"/>
    <property type="match status" value="1"/>
</dbReference>
<feature type="region of interest" description="Disordered" evidence="6">
    <location>
        <begin position="559"/>
        <end position="589"/>
    </location>
</feature>
<dbReference type="InterPro" id="IPR045353">
    <property type="entry name" value="LAIKA"/>
</dbReference>
<keyword evidence="4 5" id="KW-0175">Coiled coil</keyword>
<dbReference type="InterPro" id="IPR036361">
    <property type="entry name" value="SAP_dom_sf"/>
</dbReference>
<dbReference type="SMART" id="SM01122">
    <property type="entry name" value="DBC1"/>
    <property type="match status" value="1"/>
</dbReference>
<feature type="region of interest" description="Disordered" evidence="6">
    <location>
        <begin position="1082"/>
        <end position="1114"/>
    </location>
</feature>